<dbReference type="EMBL" id="ML977139">
    <property type="protein sequence ID" value="KAF1991471.1"/>
    <property type="molecule type" value="Genomic_DNA"/>
</dbReference>
<dbReference type="SMART" id="SM01362">
    <property type="entry name" value="DUF663"/>
    <property type="match status" value="1"/>
</dbReference>
<evidence type="ECO:0000256" key="3">
    <source>
        <dbReference type="ARBA" id="ARBA00023242"/>
    </source>
</evidence>
<keyword evidence="2" id="KW-0690">Ribosome biogenesis</keyword>
<evidence type="ECO:0000256" key="5">
    <source>
        <dbReference type="SAM" id="MobiDB-lite"/>
    </source>
</evidence>
<dbReference type="InterPro" id="IPR007034">
    <property type="entry name" value="BMS1_TSR1_C"/>
</dbReference>
<feature type="region of interest" description="Disordered" evidence="5">
    <location>
        <begin position="1"/>
        <end position="56"/>
    </location>
</feature>
<comment type="subcellular location">
    <subcellularLocation>
        <location evidence="1">Nucleus</location>
        <location evidence="1">Nucleolus</location>
    </subcellularLocation>
</comment>
<dbReference type="OrthoDB" id="119302at2759"/>
<dbReference type="InterPro" id="IPR012948">
    <property type="entry name" value="AARP2CN"/>
</dbReference>
<protein>
    <submittedName>
        <fullName evidence="7">DUF663-domain-containing protein</fullName>
    </submittedName>
</protein>
<dbReference type="Pfam" id="PF04950">
    <property type="entry name" value="RIBIOP_C"/>
    <property type="match status" value="1"/>
</dbReference>
<dbReference type="InterPro" id="IPR030387">
    <property type="entry name" value="G_Bms1/Tsr1_dom"/>
</dbReference>
<comment type="similarity">
    <text evidence="4">Belongs to the TRAFAC class translation factor GTPase superfamily. Bms1-like GTPase family. TSR1 subfamily.</text>
</comment>
<dbReference type="GO" id="GO:0000479">
    <property type="term" value="P:endonucleolytic cleavage of tricistronic rRNA transcript (SSU-rRNA, 5.8S rRNA, LSU-rRNA)"/>
    <property type="evidence" value="ECO:0007669"/>
    <property type="project" value="TreeGrafter"/>
</dbReference>
<evidence type="ECO:0000313" key="8">
    <source>
        <dbReference type="Proteomes" id="UP000800041"/>
    </source>
</evidence>
<dbReference type="GO" id="GO:0030688">
    <property type="term" value="C:preribosome, small subunit precursor"/>
    <property type="evidence" value="ECO:0007669"/>
    <property type="project" value="TreeGrafter"/>
</dbReference>
<feature type="region of interest" description="Disordered" evidence="5">
    <location>
        <begin position="439"/>
        <end position="461"/>
    </location>
</feature>
<dbReference type="GO" id="GO:0000462">
    <property type="term" value="P:maturation of SSU-rRNA from tricistronic rRNA transcript (SSU-rRNA, 5.8S rRNA, LSU-rRNA)"/>
    <property type="evidence" value="ECO:0007669"/>
    <property type="project" value="TreeGrafter"/>
</dbReference>
<feature type="compositionally biased region" description="Acidic residues" evidence="5">
    <location>
        <begin position="332"/>
        <end position="348"/>
    </location>
</feature>
<dbReference type="Proteomes" id="UP000800041">
    <property type="component" value="Unassembled WGS sequence"/>
</dbReference>
<dbReference type="GO" id="GO:0003924">
    <property type="term" value="F:GTPase activity"/>
    <property type="evidence" value="ECO:0007669"/>
    <property type="project" value="TreeGrafter"/>
</dbReference>
<dbReference type="InterPro" id="IPR027417">
    <property type="entry name" value="P-loop_NTPase"/>
</dbReference>
<dbReference type="Pfam" id="PF08142">
    <property type="entry name" value="AARP2CN"/>
    <property type="match status" value="1"/>
</dbReference>
<evidence type="ECO:0000259" key="6">
    <source>
        <dbReference type="PROSITE" id="PS51714"/>
    </source>
</evidence>
<feature type="compositionally biased region" description="Basic residues" evidence="5">
    <location>
        <begin position="7"/>
        <end position="26"/>
    </location>
</feature>
<keyword evidence="8" id="KW-1185">Reference proteome</keyword>
<feature type="region of interest" description="Disordered" evidence="5">
    <location>
        <begin position="318"/>
        <end position="348"/>
    </location>
</feature>
<reference evidence="7" key="1">
    <citation type="journal article" date="2020" name="Stud. Mycol.">
        <title>101 Dothideomycetes genomes: a test case for predicting lifestyles and emergence of pathogens.</title>
        <authorList>
            <person name="Haridas S."/>
            <person name="Albert R."/>
            <person name="Binder M."/>
            <person name="Bloem J."/>
            <person name="Labutti K."/>
            <person name="Salamov A."/>
            <person name="Andreopoulos B."/>
            <person name="Baker S."/>
            <person name="Barry K."/>
            <person name="Bills G."/>
            <person name="Bluhm B."/>
            <person name="Cannon C."/>
            <person name="Castanera R."/>
            <person name="Culley D."/>
            <person name="Daum C."/>
            <person name="Ezra D."/>
            <person name="Gonzalez J."/>
            <person name="Henrissat B."/>
            <person name="Kuo A."/>
            <person name="Liang C."/>
            <person name="Lipzen A."/>
            <person name="Lutzoni F."/>
            <person name="Magnuson J."/>
            <person name="Mondo S."/>
            <person name="Nolan M."/>
            <person name="Ohm R."/>
            <person name="Pangilinan J."/>
            <person name="Park H.-J."/>
            <person name="Ramirez L."/>
            <person name="Alfaro M."/>
            <person name="Sun H."/>
            <person name="Tritt A."/>
            <person name="Yoshinaga Y."/>
            <person name="Zwiers L.-H."/>
            <person name="Turgeon B."/>
            <person name="Goodwin S."/>
            <person name="Spatafora J."/>
            <person name="Crous P."/>
            <person name="Grigoriev I."/>
        </authorList>
    </citation>
    <scope>NUCLEOTIDE SEQUENCE</scope>
    <source>
        <strain evidence="7">CBS 113979</strain>
    </source>
</reference>
<dbReference type="PANTHER" id="PTHR12858:SF1">
    <property type="entry name" value="PRE-RRNA-PROCESSING PROTEIN TSR1 HOMOLOG"/>
    <property type="match status" value="1"/>
</dbReference>
<dbReference type="AlphaFoldDB" id="A0A6G1HE22"/>
<evidence type="ECO:0000313" key="7">
    <source>
        <dbReference type="EMBL" id="KAF1991471.1"/>
    </source>
</evidence>
<dbReference type="Gene3D" id="3.40.50.300">
    <property type="entry name" value="P-loop containing nucleotide triphosphate hydrolases"/>
    <property type="match status" value="1"/>
</dbReference>
<evidence type="ECO:0000256" key="4">
    <source>
        <dbReference type="ARBA" id="ARBA00038288"/>
    </source>
</evidence>
<dbReference type="InterPro" id="IPR039761">
    <property type="entry name" value="Bms1/Tsr1"/>
</dbReference>
<accession>A0A6G1HE22</accession>
<gene>
    <name evidence="7" type="ORF">K402DRAFT_346172</name>
</gene>
<dbReference type="GO" id="GO:0005525">
    <property type="term" value="F:GTP binding"/>
    <property type="evidence" value="ECO:0007669"/>
    <property type="project" value="TreeGrafter"/>
</dbReference>
<dbReference type="Pfam" id="PF22298">
    <property type="entry name" value="Tsr1_G-like"/>
    <property type="match status" value="1"/>
</dbReference>
<dbReference type="GO" id="GO:0005730">
    <property type="term" value="C:nucleolus"/>
    <property type="evidence" value="ECO:0007669"/>
    <property type="project" value="UniProtKB-SubCell"/>
</dbReference>
<proteinExistence type="inferred from homology"/>
<organism evidence="7 8">
    <name type="scientific">Aulographum hederae CBS 113979</name>
    <dbReference type="NCBI Taxonomy" id="1176131"/>
    <lineage>
        <taxon>Eukaryota</taxon>
        <taxon>Fungi</taxon>
        <taxon>Dikarya</taxon>
        <taxon>Ascomycota</taxon>
        <taxon>Pezizomycotina</taxon>
        <taxon>Dothideomycetes</taxon>
        <taxon>Pleosporomycetidae</taxon>
        <taxon>Aulographales</taxon>
        <taxon>Aulographaceae</taxon>
    </lineage>
</organism>
<evidence type="ECO:0000256" key="2">
    <source>
        <dbReference type="ARBA" id="ARBA00022517"/>
    </source>
</evidence>
<dbReference type="PROSITE" id="PS51714">
    <property type="entry name" value="G_BMS1"/>
    <property type="match status" value="1"/>
</dbReference>
<dbReference type="PANTHER" id="PTHR12858">
    <property type="entry name" value="RIBOSOME BIOGENESIS PROTEIN"/>
    <property type="match status" value="1"/>
</dbReference>
<name>A0A6G1HE22_9PEZI</name>
<feature type="compositionally biased region" description="Basic and acidic residues" evidence="5">
    <location>
        <begin position="318"/>
        <end position="331"/>
    </location>
</feature>
<dbReference type="SMART" id="SM00785">
    <property type="entry name" value="AARP2CN"/>
    <property type="match status" value="1"/>
</dbReference>
<keyword evidence="3" id="KW-0539">Nucleus</keyword>
<sequence>MAPLDSHHHRSTTKVPKKAFKSRHATKSSLKDRAKGKVGPLSEKGFRRTPHQQVMSKIERRNQARLKRSNKDAEHKNATSIFVGRDAAPRLVTIVPLCENVSTVAAVKSLGQGVDQEWDVPGELGSTRLEVERFKQKIMAIRPGRGLLEVLDACRMADYVVLVLSADEEVDESGEMLLKALEGQGVSNVITVVQGLDKIEPQKRRQQITASLKSFISHFFPTTERVYSLDSRQETLNLLRSLCMSIPKGVYWREDRSWMMVEDVRWPEGKQIMGDTGDSSEVILTGVIRGKRLKADRLVQVGDWGDFQISKITAAPLESRKKPRDNDMKVDEQEEEEILAQPTEEQDDLNDLAPEEATMQDAADYPVSVAPSERKGVLLDDHHYFSDEETRVELPKPTKLPKGTSDYQAAWYLDDVSDSDSDVEDVEDDDGDLAMGGVAEPADGVEGLDKNGPEPTEFGASEYPQSEMFLDPAPDDEAEQIEEYRAQRRTEAEEDREFPDEIELSSNVLARERLLRYRGLKSLRTSHWETEEDRPYQPDEWDRLLEVADYKAAKSRVMKETLIGGVKPGTRVNIHLKGVPTSYEESYDASRPLALYSLLRHEHKRAALNFSITLSSDHETPLRSKDELIMQCGPRRFVINPLFSQGGKTPNNVHKFDRYLHPGRNAIASFTGPITWGAVPTLYFKRTAPSPDSTDSTTHPLNLIATGTCLPPSHSRVIAKRIVLTGHPFKIHKKIVTVRYMFFNKEDVLWFKALQLWTKRGRSGFIKESLGMHGYFKAQFDGKLNPMDAIGVSLYKRVWPRSAKLWDGKMEALERVDGEQQQGGDGDVGMEV</sequence>
<evidence type="ECO:0000256" key="1">
    <source>
        <dbReference type="ARBA" id="ARBA00004604"/>
    </source>
</evidence>
<dbReference type="GO" id="GO:0034511">
    <property type="term" value="F:U3 snoRNA binding"/>
    <property type="evidence" value="ECO:0007669"/>
    <property type="project" value="TreeGrafter"/>
</dbReference>
<feature type="domain" description="Bms1-type G" evidence="6">
    <location>
        <begin position="88"/>
        <end position="248"/>
    </location>
</feature>